<protein>
    <submittedName>
        <fullName evidence="2">Uncharacterized protein</fullName>
    </submittedName>
</protein>
<comment type="caution">
    <text evidence="2">The sequence shown here is derived from an EMBL/GenBank/DDBJ whole genome shotgun (WGS) entry which is preliminary data.</text>
</comment>
<feature type="transmembrane region" description="Helical" evidence="1">
    <location>
        <begin position="33"/>
        <end position="52"/>
    </location>
</feature>
<keyword evidence="1" id="KW-1133">Transmembrane helix</keyword>
<feature type="transmembrane region" description="Helical" evidence="1">
    <location>
        <begin position="122"/>
        <end position="141"/>
    </location>
</feature>
<feature type="transmembrane region" description="Helical" evidence="1">
    <location>
        <begin position="85"/>
        <end position="115"/>
    </location>
</feature>
<name>A0A5R9RBN7_9PSED</name>
<reference evidence="2 3" key="1">
    <citation type="submission" date="2019-04" db="EMBL/GenBank/DDBJ databases">
        <authorList>
            <person name="Li M."/>
        </authorList>
    </citation>
    <scope>NUCLEOTIDE SEQUENCE [LARGE SCALE GENOMIC DNA]</scope>
    <source>
        <strain evidence="2 3">LAM1902</strain>
    </source>
</reference>
<dbReference type="EMBL" id="SWDV01000004">
    <property type="protein sequence ID" value="TLX79733.1"/>
    <property type="molecule type" value="Genomic_DNA"/>
</dbReference>
<evidence type="ECO:0000256" key="1">
    <source>
        <dbReference type="SAM" id="Phobius"/>
    </source>
</evidence>
<keyword evidence="3" id="KW-1185">Reference proteome</keyword>
<accession>A0A5R9RBN7</accession>
<evidence type="ECO:0000313" key="2">
    <source>
        <dbReference type="EMBL" id="TLX79733.1"/>
    </source>
</evidence>
<organism evidence="2 3">
    <name type="scientific">Pseudomonas nicosulfuronedens</name>
    <dbReference type="NCBI Taxonomy" id="2571105"/>
    <lineage>
        <taxon>Bacteria</taxon>
        <taxon>Pseudomonadati</taxon>
        <taxon>Pseudomonadota</taxon>
        <taxon>Gammaproteobacteria</taxon>
        <taxon>Pseudomonadales</taxon>
        <taxon>Pseudomonadaceae</taxon>
        <taxon>Pseudomonas</taxon>
    </lineage>
</organism>
<evidence type="ECO:0000313" key="3">
    <source>
        <dbReference type="Proteomes" id="UP000306635"/>
    </source>
</evidence>
<dbReference type="OrthoDB" id="6888951at2"/>
<dbReference type="AlphaFoldDB" id="A0A5R9RBN7"/>
<keyword evidence="1" id="KW-0472">Membrane</keyword>
<feature type="transmembrane region" description="Helical" evidence="1">
    <location>
        <begin position="153"/>
        <end position="171"/>
    </location>
</feature>
<sequence>MLPVIAELLLTLACTVAAWLALREQMGWRALGFLSMAIAALLGALEYGGIALLAEPHHLASVVSGAAGLPLIALGRLSGAPVQRAVVLLACMALVMMPSQVTLLTNLVALLVIAWPGRSRRYVLALLGALLFIGSGLLIGTQGELAGMARRELFHLGLMAAIVAWAFARLGSGLPRLQRALAARHKSP</sequence>
<proteinExistence type="predicted"/>
<gene>
    <name evidence="2" type="ORF">FAS41_05660</name>
</gene>
<dbReference type="Proteomes" id="UP000306635">
    <property type="component" value="Unassembled WGS sequence"/>
</dbReference>
<keyword evidence="1" id="KW-0812">Transmembrane</keyword>
<dbReference type="RefSeq" id="WP_138520645.1">
    <property type="nucleotide sequence ID" value="NZ_JAOCBK010000001.1"/>
</dbReference>